<feature type="compositionally biased region" description="Basic and acidic residues" evidence="1">
    <location>
        <begin position="580"/>
        <end position="589"/>
    </location>
</feature>
<feature type="compositionally biased region" description="Basic residues" evidence="1">
    <location>
        <begin position="540"/>
        <end position="551"/>
    </location>
</feature>
<evidence type="ECO:0000313" key="3">
    <source>
        <dbReference type="Proteomes" id="UP000663131"/>
    </source>
</evidence>
<dbReference type="KEGG" id="bbrx:BRETT_002597"/>
<feature type="compositionally biased region" description="Low complexity" evidence="1">
    <location>
        <begin position="556"/>
        <end position="569"/>
    </location>
</feature>
<dbReference type="AlphaFoldDB" id="A0A871R6R4"/>
<organism evidence="2 3">
    <name type="scientific">Dekkera bruxellensis</name>
    <name type="common">Brettanomyces custersii</name>
    <dbReference type="NCBI Taxonomy" id="5007"/>
    <lineage>
        <taxon>Eukaryota</taxon>
        <taxon>Fungi</taxon>
        <taxon>Dikarya</taxon>
        <taxon>Ascomycota</taxon>
        <taxon>Saccharomycotina</taxon>
        <taxon>Pichiomycetes</taxon>
        <taxon>Pichiales</taxon>
        <taxon>Pichiaceae</taxon>
        <taxon>Brettanomyces</taxon>
    </lineage>
</organism>
<gene>
    <name evidence="2" type="ORF">BRETT_002597</name>
</gene>
<feature type="compositionally biased region" description="Basic residues" evidence="1">
    <location>
        <begin position="469"/>
        <end position="485"/>
    </location>
</feature>
<dbReference type="RefSeq" id="XP_041138910.1">
    <property type="nucleotide sequence ID" value="XM_041281119.1"/>
</dbReference>
<feature type="compositionally biased region" description="Acidic residues" evidence="1">
    <location>
        <begin position="179"/>
        <end position="188"/>
    </location>
</feature>
<name>A0A871R6R4_DEKBR</name>
<dbReference type="OrthoDB" id="3995391at2759"/>
<feature type="region of interest" description="Disordered" evidence="1">
    <location>
        <begin position="150"/>
        <end position="188"/>
    </location>
</feature>
<feature type="compositionally biased region" description="Polar residues" evidence="1">
    <location>
        <begin position="443"/>
        <end position="453"/>
    </location>
</feature>
<dbReference type="GeneID" id="64574521"/>
<dbReference type="EMBL" id="CP063137">
    <property type="protein sequence ID" value="QOU22417.1"/>
    <property type="molecule type" value="Genomic_DNA"/>
</dbReference>
<feature type="compositionally biased region" description="Basic and acidic residues" evidence="1">
    <location>
        <begin position="390"/>
        <end position="413"/>
    </location>
</feature>
<feature type="compositionally biased region" description="Basic and acidic residues" evidence="1">
    <location>
        <begin position="486"/>
        <end position="499"/>
    </location>
</feature>
<feature type="region of interest" description="Disordered" evidence="1">
    <location>
        <begin position="532"/>
        <end position="589"/>
    </location>
</feature>
<proteinExistence type="predicted"/>
<evidence type="ECO:0000256" key="1">
    <source>
        <dbReference type="SAM" id="MobiDB-lite"/>
    </source>
</evidence>
<feature type="compositionally biased region" description="Pro residues" evidence="1">
    <location>
        <begin position="570"/>
        <end position="579"/>
    </location>
</feature>
<reference evidence="2" key="1">
    <citation type="submission" date="2020-10" db="EMBL/GenBank/DDBJ databases">
        <authorList>
            <person name="Palmer J.M."/>
        </authorList>
    </citation>
    <scope>NUCLEOTIDE SEQUENCE</scope>
    <source>
        <strain evidence="2">UCD 2041</strain>
    </source>
</reference>
<feature type="compositionally biased region" description="Basic and acidic residues" evidence="1">
    <location>
        <begin position="152"/>
        <end position="162"/>
    </location>
</feature>
<feature type="compositionally biased region" description="Basic and acidic residues" evidence="1">
    <location>
        <begin position="276"/>
        <end position="286"/>
    </location>
</feature>
<sequence>MTTMQDSHVQLKKLQEFLSSKELSNAEHMTLKQKLVYILSSKNFMEEIAKSLLTEADGTQEDKDGNPVKGPTLNREMLLLLPPKDRAEVQKKLDMYANILKETMDALNEENGKTQEEDAKKQALIIKQQHFLAYYQHVFDEMMSRYQEGGYDSEKKLQERDSNPGSANSRNVSRITAVMDEDDDEDEDEEIEDMDMDETIHSAPNNTEIGDISEEVARATDDYIEQMMKFLKQSKKFDSYMDGTAFKTSTPERQSGLQVIEDDGSDDDDDEVNGENEGKNEGQCEDGKEELDVDNVDVDIGIDDEDGQQGGLPSCKVTLEYDKNGELVSTGSGPGEVLKRKLNREIIKALESFKMDYSMEDDIADAIVDSFRKNHGFLKNMNSAALQAMSDEREEKPQTPKEESLKQDKEKSEQPSVKSVKKRQTEVSQAAKAENNHEKSQKSDMNGNVNAAKSENKDRSKSVAQKSGKSGKSRKKKRKKKKNKAKKENHTNDKQHEIADPNSTWICEFCEYEKVFGEKPYELMNWFDKKLEALDNSQSYRRRKLRKAKSRRASERNGSVSRNSSRGSSSPPPPPPGSPPKDRLPVGGE</sequence>
<feature type="compositionally biased region" description="Polar residues" evidence="1">
    <location>
        <begin position="246"/>
        <end position="257"/>
    </location>
</feature>
<evidence type="ECO:0000313" key="2">
    <source>
        <dbReference type="EMBL" id="QOU22417.1"/>
    </source>
</evidence>
<feature type="compositionally biased region" description="Polar residues" evidence="1">
    <location>
        <begin position="163"/>
        <end position="174"/>
    </location>
</feature>
<feature type="region of interest" description="Disordered" evidence="1">
    <location>
        <begin position="246"/>
        <end position="291"/>
    </location>
</feature>
<dbReference type="Proteomes" id="UP000663131">
    <property type="component" value="Chromosome 9"/>
</dbReference>
<feature type="region of interest" description="Disordered" evidence="1">
    <location>
        <begin position="383"/>
        <end position="500"/>
    </location>
</feature>
<protein>
    <submittedName>
        <fullName evidence="2">Uncharacterized protein</fullName>
    </submittedName>
</protein>
<accession>A0A871R6R4</accession>
<feature type="compositionally biased region" description="Acidic residues" evidence="1">
    <location>
        <begin position="260"/>
        <end position="274"/>
    </location>
</feature>
<reference evidence="2" key="2">
    <citation type="journal article" name="BMC Genomics">
        <title>New genome assemblies reveal patterns of domestication and adaptation across Brettanomyces (Dekkera) species.</title>
        <authorList>
            <person name="Roach M.J."/>
            <person name="Borneman A.R."/>
        </authorList>
    </citation>
    <scope>NUCLEOTIDE SEQUENCE</scope>
    <source>
        <strain evidence="2">UCD 2041</strain>
    </source>
</reference>